<evidence type="ECO:0000313" key="4">
    <source>
        <dbReference type="Proteomes" id="UP000318294"/>
    </source>
</evidence>
<dbReference type="CDD" id="cd02869">
    <property type="entry name" value="PseudoU_synth_RluA_like"/>
    <property type="match status" value="1"/>
</dbReference>
<dbReference type="PANTHER" id="PTHR21600">
    <property type="entry name" value="MITOCHONDRIAL RNA PSEUDOURIDINE SYNTHASE"/>
    <property type="match status" value="1"/>
</dbReference>
<dbReference type="Gene3D" id="3.30.2350.10">
    <property type="entry name" value="Pseudouridine synthase"/>
    <property type="match status" value="1"/>
</dbReference>
<dbReference type="PANTHER" id="PTHR21600:SF89">
    <property type="entry name" value="RIBOSOMAL LARGE SUBUNIT PSEUDOURIDINE SYNTHASE A"/>
    <property type="match status" value="1"/>
</dbReference>
<evidence type="ECO:0000256" key="1">
    <source>
        <dbReference type="SAM" id="MobiDB-lite"/>
    </source>
</evidence>
<gene>
    <name evidence="3" type="primary">rluA_2</name>
    <name evidence="3" type="ORF">Tchar_02047</name>
</gene>
<name>A0A554X9V3_9BURK</name>
<dbReference type="GO" id="GO:0003723">
    <property type="term" value="F:RNA binding"/>
    <property type="evidence" value="ECO:0007669"/>
    <property type="project" value="InterPro"/>
</dbReference>
<dbReference type="InterPro" id="IPR006145">
    <property type="entry name" value="PsdUridine_synth_RsuA/RluA"/>
</dbReference>
<dbReference type="InterPro" id="IPR050188">
    <property type="entry name" value="RluA_PseudoU_synthase"/>
</dbReference>
<proteinExistence type="predicted"/>
<dbReference type="GO" id="GO:0000455">
    <property type="term" value="P:enzyme-directed rRNA pseudouridine synthesis"/>
    <property type="evidence" value="ECO:0007669"/>
    <property type="project" value="TreeGrafter"/>
</dbReference>
<dbReference type="AlphaFoldDB" id="A0A554X9V3"/>
<dbReference type="EMBL" id="VJON01000037">
    <property type="protein sequence ID" value="TSE32603.1"/>
    <property type="molecule type" value="Genomic_DNA"/>
</dbReference>
<dbReference type="SUPFAM" id="SSF55120">
    <property type="entry name" value="Pseudouridine synthase"/>
    <property type="match status" value="1"/>
</dbReference>
<feature type="compositionally biased region" description="Low complexity" evidence="1">
    <location>
        <begin position="9"/>
        <end position="19"/>
    </location>
</feature>
<dbReference type="RefSeq" id="WP_144328954.1">
    <property type="nucleotide sequence ID" value="NZ_VJON01000037.1"/>
</dbReference>
<dbReference type="Pfam" id="PF00849">
    <property type="entry name" value="PseudoU_synth_2"/>
    <property type="match status" value="1"/>
</dbReference>
<protein>
    <submittedName>
        <fullName evidence="3">Ribosomal large subunit pseudouridine synthase A</fullName>
        <ecNumber evidence="3">5.4.99.28</ecNumber>
    </submittedName>
</protein>
<comment type="caution">
    <text evidence="3">The sequence shown here is derived from an EMBL/GenBank/DDBJ whole genome shotgun (WGS) entry which is preliminary data.</text>
</comment>
<dbReference type="OrthoDB" id="9785808at2"/>
<feature type="domain" description="Pseudouridine synthase RsuA/RluA-like" evidence="2">
    <location>
        <begin position="59"/>
        <end position="217"/>
    </location>
</feature>
<dbReference type="InterPro" id="IPR020103">
    <property type="entry name" value="PsdUridine_synth_cat_dom_sf"/>
</dbReference>
<dbReference type="PROSITE" id="PS01129">
    <property type="entry name" value="PSI_RLU"/>
    <property type="match status" value="1"/>
</dbReference>
<reference evidence="3 4" key="1">
    <citation type="submission" date="2019-07" db="EMBL/GenBank/DDBJ databases">
        <title>Tepidimonas charontis SPSP-6 draft genome.</title>
        <authorList>
            <person name="Da Costa M.S."/>
            <person name="Froufe H.J.C."/>
            <person name="Egas C."/>
            <person name="Albuquerque L."/>
        </authorList>
    </citation>
    <scope>NUCLEOTIDE SEQUENCE [LARGE SCALE GENOMIC DNA]</scope>
    <source>
        <strain evidence="3 4">SPSP-6</strain>
    </source>
</reference>
<evidence type="ECO:0000259" key="2">
    <source>
        <dbReference type="Pfam" id="PF00849"/>
    </source>
</evidence>
<keyword evidence="3" id="KW-0413">Isomerase</keyword>
<evidence type="ECO:0000313" key="3">
    <source>
        <dbReference type="EMBL" id="TSE32603.1"/>
    </source>
</evidence>
<organism evidence="3 4">
    <name type="scientific">Tepidimonas charontis</name>
    <dbReference type="NCBI Taxonomy" id="2267262"/>
    <lineage>
        <taxon>Bacteria</taxon>
        <taxon>Pseudomonadati</taxon>
        <taxon>Pseudomonadota</taxon>
        <taxon>Betaproteobacteria</taxon>
        <taxon>Burkholderiales</taxon>
        <taxon>Tepidimonas</taxon>
    </lineage>
</organism>
<dbReference type="EC" id="5.4.99.28" evidence="3"/>
<accession>A0A554X9V3</accession>
<feature type="region of interest" description="Disordered" evidence="1">
    <location>
        <begin position="1"/>
        <end position="43"/>
    </location>
</feature>
<dbReference type="InterPro" id="IPR006224">
    <property type="entry name" value="PsdUridine_synth_RluA-like_CS"/>
</dbReference>
<keyword evidence="4" id="KW-1185">Reference proteome</keyword>
<sequence>MVRGDLAWDSPPDSSGAGTPAPPAGGAAGSAPPTAVHAPQPLPADGARQPPAIVYVDADVLVIDKPAGLLSVPGRGLEKADCAIARLLPHWGPLYVVHRLDMATSGLLLLARHADAQRALSRAFAARQVHKRYEAIVAGWLLPPGSGPHQDWGDIRLPLVVDWPRRPRSVVSFAHGKPSHTRWQPVQRLHWGPHPATRLVLQPITGRSHQLRVHLQALGHPIIGDELYAPAPLRDAAARLLLHAGTLAVPHPRHQRWCEWHSPTPF</sequence>
<dbReference type="GO" id="GO:0160151">
    <property type="term" value="F:tRNA pseudouridine(32) synthase activity"/>
    <property type="evidence" value="ECO:0007669"/>
    <property type="project" value="UniProtKB-EC"/>
</dbReference>
<dbReference type="Proteomes" id="UP000318294">
    <property type="component" value="Unassembled WGS sequence"/>
</dbReference>